<dbReference type="GO" id="GO:0032259">
    <property type="term" value="P:methylation"/>
    <property type="evidence" value="ECO:0007669"/>
    <property type="project" value="UniProtKB-KW"/>
</dbReference>
<dbReference type="Proteomes" id="UP000003240">
    <property type="component" value="Unassembled WGS sequence"/>
</dbReference>
<dbReference type="NCBIfam" id="NF005719">
    <property type="entry name" value="PRK07535.1"/>
    <property type="match status" value="1"/>
</dbReference>
<dbReference type="eggNOG" id="COG1410">
    <property type="taxonomic scope" value="Bacteria"/>
</dbReference>
<dbReference type="PANTHER" id="PTHR45833">
    <property type="entry name" value="METHIONINE SYNTHASE"/>
    <property type="match status" value="1"/>
</dbReference>
<organism evidence="5 6">
    <name type="scientific">Acetonema longum DSM 6540</name>
    <dbReference type="NCBI Taxonomy" id="1009370"/>
    <lineage>
        <taxon>Bacteria</taxon>
        <taxon>Bacillati</taxon>
        <taxon>Bacillota</taxon>
        <taxon>Negativicutes</taxon>
        <taxon>Acetonemataceae</taxon>
        <taxon>Acetonema</taxon>
    </lineage>
</organism>
<protein>
    <submittedName>
        <fullName evidence="5">Methyltetrahydrofolate:corrinoid/iron-sulfur protein methyltransferase</fullName>
    </submittedName>
</protein>
<evidence type="ECO:0000256" key="2">
    <source>
        <dbReference type="ARBA" id="ARBA00022603"/>
    </source>
</evidence>
<dbReference type="GO" id="GO:0005829">
    <property type="term" value="C:cytosol"/>
    <property type="evidence" value="ECO:0007669"/>
    <property type="project" value="TreeGrafter"/>
</dbReference>
<keyword evidence="2 5" id="KW-0489">Methyltransferase</keyword>
<evidence type="ECO:0000256" key="1">
    <source>
        <dbReference type="ARBA" id="ARBA00010398"/>
    </source>
</evidence>
<dbReference type="AlphaFoldDB" id="F7NE87"/>
<evidence type="ECO:0000259" key="4">
    <source>
        <dbReference type="PROSITE" id="PS50972"/>
    </source>
</evidence>
<comment type="similarity">
    <text evidence="1">Belongs to the vitamin-B12 dependent methionine synthase family.</text>
</comment>
<dbReference type="InterPro" id="IPR000489">
    <property type="entry name" value="Pterin-binding_dom"/>
</dbReference>
<reference evidence="5 6" key="1">
    <citation type="journal article" date="2011" name="EMBO J.">
        <title>Structural diversity of bacterial flagellar motors.</title>
        <authorList>
            <person name="Chen S."/>
            <person name="Beeby M."/>
            <person name="Murphy G.E."/>
            <person name="Leadbetter J.R."/>
            <person name="Hendrixson D.R."/>
            <person name="Briegel A."/>
            <person name="Li Z."/>
            <person name="Shi J."/>
            <person name="Tocheva E.I."/>
            <person name="Muller A."/>
            <person name="Dobro M.J."/>
            <person name="Jensen G.J."/>
        </authorList>
    </citation>
    <scope>NUCLEOTIDE SEQUENCE [LARGE SCALE GENOMIC DNA]</scope>
    <source>
        <strain evidence="5 6">DSM 6540</strain>
    </source>
</reference>
<evidence type="ECO:0000313" key="5">
    <source>
        <dbReference type="EMBL" id="EGO65599.1"/>
    </source>
</evidence>
<name>F7NE87_9FIRM</name>
<keyword evidence="6" id="KW-1185">Reference proteome</keyword>
<proteinExistence type="inferred from homology"/>
<gene>
    <name evidence="5" type="ORF">ALO_01749</name>
</gene>
<accession>F7NE87</accession>
<dbReference type="PROSITE" id="PS50972">
    <property type="entry name" value="PTERIN_BINDING"/>
    <property type="match status" value="1"/>
</dbReference>
<dbReference type="STRING" id="1009370.ALO_01749"/>
<evidence type="ECO:0000256" key="3">
    <source>
        <dbReference type="ARBA" id="ARBA00022679"/>
    </source>
</evidence>
<dbReference type="Pfam" id="PF00809">
    <property type="entry name" value="Pterin_bind"/>
    <property type="match status" value="1"/>
</dbReference>
<comment type="caution">
    <text evidence="5">The sequence shown here is derived from an EMBL/GenBank/DDBJ whole genome shotgun (WGS) entry which is preliminary data.</text>
</comment>
<dbReference type="RefSeq" id="WP_004092158.1">
    <property type="nucleotide sequence ID" value="NZ_AFGF01000016.1"/>
</dbReference>
<dbReference type="Gene3D" id="3.20.20.20">
    <property type="entry name" value="Dihydropteroate synthase-like"/>
    <property type="match status" value="1"/>
</dbReference>
<dbReference type="GO" id="GO:0008705">
    <property type="term" value="F:methionine synthase activity"/>
    <property type="evidence" value="ECO:0007669"/>
    <property type="project" value="TreeGrafter"/>
</dbReference>
<dbReference type="InterPro" id="IPR050554">
    <property type="entry name" value="Met_Synthase/Corrinoid"/>
</dbReference>
<sequence length="268" mass="29094">MAMIIIGEKINSTKKSIAQAVKARDSAYIQEEALKQQKGGATLLDANCGTLDAADEPEAMEWLVQTIQAVTDLPLCIDSPNPAALARGLAVHKGKPLINSISGESERFKQVLSLVKQYQASVVALCMDDRGIPCDYETAREVGVKLINTLLQQGIAVEDIYFDPLLRAVGTDTAAAVDCFRLIENISTVFPGIHITCGLSNVSHGLPERKHLNRAFLVLAMEHGLDAPIIDPTDPTAMALVYAANTILNRDKRCIQYTKAYRAGKLTF</sequence>
<dbReference type="GO" id="GO:0042558">
    <property type="term" value="P:pteridine-containing compound metabolic process"/>
    <property type="evidence" value="ECO:0007669"/>
    <property type="project" value="InterPro"/>
</dbReference>
<keyword evidence="3 5" id="KW-0808">Transferase</keyword>
<dbReference type="InterPro" id="IPR011005">
    <property type="entry name" value="Dihydropteroate_synth-like_sf"/>
</dbReference>
<feature type="domain" description="Pterin-binding" evidence="4">
    <location>
        <begin position="3"/>
        <end position="262"/>
    </location>
</feature>
<evidence type="ECO:0000313" key="6">
    <source>
        <dbReference type="Proteomes" id="UP000003240"/>
    </source>
</evidence>
<dbReference type="EMBL" id="AFGF01000016">
    <property type="protein sequence ID" value="EGO65599.1"/>
    <property type="molecule type" value="Genomic_DNA"/>
</dbReference>
<dbReference type="SUPFAM" id="SSF51717">
    <property type="entry name" value="Dihydropteroate synthetase-like"/>
    <property type="match status" value="1"/>
</dbReference>